<dbReference type="GO" id="GO:0034605">
    <property type="term" value="P:cellular response to heat"/>
    <property type="evidence" value="ECO:0007669"/>
    <property type="project" value="TreeGrafter"/>
</dbReference>
<dbReference type="Pfam" id="PF07724">
    <property type="entry name" value="AAA_2"/>
    <property type="match status" value="1"/>
</dbReference>
<dbReference type="InterPro" id="IPR001270">
    <property type="entry name" value="ClpA/B"/>
</dbReference>
<evidence type="ECO:0000256" key="2">
    <source>
        <dbReference type="ARBA" id="ARBA00022741"/>
    </source>
</evidence>
<evidence type="ECO:0000256" key="4">
    <source>
        <dbReference type="ARBA" id="ARBA00025613"/>
    </source>
</evidence>
<feature type="domain" description="AAA+ ATPase" evidence="5">
    <location>
        <begin position="334"/>
        <end position="483"/>
    </location>
</feature>
<keyword evidence="2" id="KW-0547">Nucleotide-binding</keyword>
<dbReference type="Gene3D" id="1.10.8.60">
    <property type="match status" value="2"/>
</dbReference>
<sequence>MKEMTNHNLSRTPYIDKYTTDLTEKIKPKCQDFVAWGRQDEIRQVFISLNRLEKNSPVLIGEAGVGKTAIVEGICADILNNKDYVPKRFRGKQVKQLELSAIQGKEFDHTGKEVNIIAKMNGLIKEFMAHKDEFILFIDEVHTIMGTGIEGSALDVANSLKPALSRGEIYLISATTADEFMIIERDPAMERRLQPVYVDELDKEASILVLKKRRPKYKRELDIEIPNEAIKAAVELSIRYITDKMLPDKAIDIIDEASATANIDGKSEITLRDIASVIHRKKGIPMESLLRTSSTPVDFAEGMRTVVKGQDHVIRTISRLMYKGIQGGQNKRRPLGTLLLLGTTGTGKTELAKQAAKQLFGSEEAMIRLDMSEYMTDNAVVRLIGNDVRKGALTEKIKNNPYSLLLLDELEKAHPDVWALYLQMLDDGHLTDGRGRKINFKNTFIIATSNVGHKRIRDKYITSGQTFTEMNKTDYKEFMNDMRDELIKIFKRPEFINRWKIEVTNILTKKTIDKIVYSKMAVHESSWFKEHHILIHYEDVMDGDQTIDGKKYFYEYLSSVGVSPEDGARPLERTIDEVLTDEIFEQLYFLGRKPEDYFIVDVSLSGHAPGTFAYGNSGRKTVQDRRQTHITVKRIPPEEYGSYLLTS</sequence>
<gene>
    <name evidence="6" type="ORF">DL07_01360</name>
</gene>
<dbReference type="InterPro" id="IPR003593">
    <property type="entry name" value="AAA+_ATPase"/>
</dbReference>
<dbReference type="Pfam" id="PF00004">
    <property type="entry name" value="AAA"/>
    <property type="match status" value="1"/>
</dbReference>
<dbReference type="InterPro" id="IPR003959">
    <property type="entry name" value="ATPase_AAA_core"/>
</dbReference>
<evidence type="ECO:0000256" key="3">
    <source>
        <dbReference type="ARBA" id="ARBA00022840"/>
    </source>
</evidence>
<dbReference type="InterPro" id="IPR027417">
    <property type="entry name" value="P-loop_NTPase"/>
</dbReference>
<evidence type="ECO:0000313" key="6">
    <source>
        <dbReference type="EMBL" id="KEO45358.1"/>
    </source>
</evidence>
<keyword evidence="1" id="KW-0677">Repeat</keyword>
<dbReference type="EMBL" id="JJMT01000011">
    <property type="protein sequence ID" value="KEO45358.1"/>
    <property type="molecule type" value="Genomic_DNA"/>
</dbReference>
<dbReference type="PRINTS" id="PR00300">
    <property type="entry name" value="CLPPROTEASEA"/>
</dbReference>
<dbReference type="InterPro" id="IPR041546">
    <property type="entry name" value="ClpA/ClpB_AAA_lid"/>
</dbReference>
<accession>A0A074J102</accession>
<feature type="domain" description="AAA+ ATPase" evidence="5">
    <location>
        <begin position="53"/>
        <end position="202"/>
    </location>
</feature>
<dbReference type="CDD" id="cd00009">
    <property type="entry name" value="AAA"/>
    <property type="match status" value="1"/>
</dbReference>
<evidence type="ECO:0000313" key="7">
    <source>
        <dbReference type="Proteomes" id="UP000027855"/>
    </source>
</evidence>
<dbReference type="AlphaFoldDB" id="A0A074J102"/>
<comment type="caution">
    <text evidence="6">The sequence shown here is derived from an EMBL/GenBank/DDBJ whole genome shotgun (WGS) entry which is preliminary data.</text>
</comment>
<organism evidence="6 7">
    <name type="scientific">Streptococcus salivarius</name>
    <dbReference type="NCBI Taxonomy" id="1304"/>
    <lineage>
        <taxon>Bacteria</taxon>
        <taxon>Bacillati</taxon>
        <taxon>Bacillota</taxon>
        <taxon>Bacilli</taxon>
        <taxon>Lactobacillales</taxon>
        <taxon>Streptococcaceae</taxon>
        <taxon>Streptococcus</taxon>
    </lineage>
</organism>
<comment type="function">
    <text evidence="4">Part of a stress-induced multi-chaperone system, it is involved in the recovery of the cell from heat-induced damage, in cooperation with DnaK, DnaJ and GrpE. Acts before DnaK, in the processing of protein aggregates. Protein binding stimulates the ATPase activity; ATP hydrolysis unfolds the denatured protein aggregates, which probably helps expose new hydrophobic binding sites on the surface of ClpB-bound aggregates, contributing to the solubilization and refolding of denatured protein aggregates by DnaK.</text>
</comment>
<proteinExistence type="predicted"/>
<dbReference type="SUPFAM" id="SSF52540">
    <property type="entry name" value="P-loop containing nucleoside triphosphate hydrolases"/>
    <property type="match status" value="2"/>
</dbReference>
<evidence type="ECO:0000259" key="5">
    <source>
        <dbReference type="SMART" id="SM00382"/>
    </source>
</evidence>
<dbReference type="GO" id="GO:0005737">
    <property type="term" value="C:cytoplasm"/>
    <property type="evidence" value="ECO:0007669"/>
    <property type="project" value="TreeGrafter"/>
</dbReference>
<dbReference type="GO" id="GO:0016887">
    <property type="term" value="F:ATP hydrolysis activity"/>
    <property type="evidence" value="ECO:0007669"/>
    <property type="project" value="InterPro"/>
</dbReference>
<dbReference type="SMART" id="SM00382">
    <property type="entry name" value="AAA"/>
    <property type="match status" value="2"/>
</dbReference>
<evidence type="ECO:0000256" key="1">
    <source>
        <dbReference type="ARBA" id="ARBA00022737"/>
    </source>
</evidence>
<dbReference type="PANTHER" id="PTHR11638">
    <property type="entry name" value="ATP-DEPENDENT CLP PROTEASE"/>
    <property type="match status" value="1"/>
</dbReference>
<name>A0A074J102_STRSL</name>
<dbReference type="RefSeq" id="WP_037601565.1">
    <property type="nucleotide sequence ID" value="NZ_JJMS01000003.1"/>
</dbReference>
<protein>
    <submittedName>
        <fullName evidence="6">ATPase</fullName>
    </submittedName>
</protein>
<keyword evidence="3" id="KW-0067">ATP-binding</keyword>
<dbReference type="PANTHER" id="PTHR11638:SF18">
    <property type="entry name" value="HEAT SHOCK PROTEIN 104"/>
    <property type="match status" value="1"/>
</dbReference>
<dbReference type="CDD" id="cd19499">
    <property type="entry name" value="RecA-like_ClpB_Hsp104-like"/>
    <property type="match status" value="1"/>
</dbReference>
<dbReference type="Gene3D" id="3.40.50.300">
    <property type="entry name" value="P-loop containing nucleotide triphosphate hydrolases"/>
    <property type="match status" value="2"/>
</dbReference>
<dbReference type="GO" id="GO:0005524">
    <property type="term" value="F:ATP binding"/>
    <property type="evidence" value="ECO:0007669"/>
    <property type="project" value="UniProtKB-KW"/>
</dbReference>
<dbReference type="Pfam" id="PF17871">
    <property type="entry name" value="AAA_lid_9"/>
    <property type="match status" value="1"/>
</dbReference>
<reference evidence="6 7" key="1">
    <citation type="submission" date="2014-04" db="EMBL/GenBank/DDBJ databases">
        <title>Variable characteristics of bacteriocin-producing Streptococcus salivarius strains isolated from Malaysian subjects.</title>
        <authorList>
            <person name="Philip K."/>
            <person name="Barbour A."/>
        </authorList>
    </citation>
    <scope>NUCLEOTIDE SEQUENCE [LARGE SCALE GENOMIC DNA]</scope>
    <source>
        <strain evidence="6 7">NU10</strain>
    </source>
</reference>
<dbReference type="Proteomes" id="UP000027855">
    <property type="component" value="Unassembled WGS sequence"/>
</dbReference>
<dbReference type="InterPro" id="IPR050130">
    <property type="entry name" value="ClpA_ClpB"/>
</dbReference>